<accession>A0A0N9Y257</accession>
<evidence type="ECO:0000313" key="2">
    <source>
        <dbReference type="Proteomes" id="UP000057134"/>
    </source>
</evidence>
<gene>
    <name evidence="1" type="ORF">XA26_09250</name>
</gene>
<dbReference type="Gene3D" id="2.40.400.10">
    <property type="entry name" value="Acetoacetate decarboxylase-like"/>
    <property type="match status" value="1"/>
</dbReference>
<organism evidence="1 2">
    <name type="scientific">Mycolicibacterium fortuitum</name>
    <name type="common">Mycobacterium fortuitum</name>
    <dbReference type="NCBI Taxonomy" id="1766"/>
    <lineage>
        <taxon>Bacteria</taxon>
        <taxon>Bacillati</taxon>
        <taxon>Actinomycetota</taxon>
        <taxon>Actinomycetes</taxon>
        <taxon>Mycobacteriales</taxon>
        <taxon>Mycobacteriaceae</taxon>
        <taxon>Mycolicibacterium</taxon>
    </lineage>
</organism>
<keyword evidence="2" id="KW-1185">Reference proteome</keyword>
<sequence>MSHSAPDSGPSQHTVLGTVLTMPVQIRTAEQHMAMFSVDADAAQRMIDYSGLRVYRFRPRRAVVVLMLMRYVDGDLGPYLEYGTNVMVNRPGSEEAGLRGLGSAGAFVHHLPVDGEFTLQAGRQIWGYPKVLADFTVRGADYGAGVRGADNVAGVREGKPFGFDVNIDGKLAVGMDFKPGLPVPSAFTAKPQVQSTYSYLDGVLRETEGQMRLSGVRYRPGGVTVRLGEHPYGRELSTLGLPKRAMLSSSVRNVQMTFADAKEIS</sequence>
<protein>
    <submittedName>
        <fullName evidence="1">Acetoacetate decarboxylase family protein</fullName>
    </submittedName>
</protein>
<dbReference type="SUPFAM" id="SSF160104">
    <property type="entry name" value="Acetoacetate decarboxylase-like"/>
    <property type="match status" value="1"/>
</dbReference>
<dbReference type="STRING" id="1766.XA26_09250"/>
<proteinExistence type="predicted"/>
<dbReference type="GO" id="GO:0016829">
    <property type="term" value="F:lyase activity"/>
    <property type="evidence" value="ECO:0007669"/>
    <property type="project" value="InterPro"/>
</dbReference>
<reference evidence="1 2" key="1">
    <citation type="journal article" date="2015" name="MBio">
        <title>Enzymatic Degradation of Phenazines Can Generate Energy and Protect Sensitive Organisms from Toxicity.</title>
        <authorList>
            <person name="Costa K.C."/>
            <person name="Bergkessel M."/>
            <person name="Saunders S."/>
            <person name="Korlach J."/>
            <person name="Newman D.K."/>
        </authorList>
    </citation>
    <scope>NUCLEOTIDE SEQUENCE [LARGE SCALE GENOMIC DNA]</scope>
    <source>
        <strain evidence="1 2">CT6</strain>
    </source>
</reference>
<dbReference type="Proteomes" id="UP000057134">
    <property type="component" value="Chromosome"/>
</dbReference>
<dbReference type="KEGG" id="mft:XA26_09250"/>
<dbReference type="PATRIC" id="fig|1766.6.peg.916"/>
<name>A0A0N9Y257_MYCFO</name>
<dbReference type="InterPro" id="IPR023375">
    <property type="entry name" value="ADC_dom_sf"/>
</dbReference>
<dbReference type="EMBL" id="CP011269">
    <property type="protein sequence ID" value="ALI24785.1"/>
    <property type="molecule type" value="Genomic_DNA"/>
</dbReference>
<dbReference type="AlphaFoldDB" id="A0A0N9Y257"/>
<dbReference type="InterPro" id="IPR010451">
    <property type="entry name" value="Acetoacetate_decarboxylase"/>
</dbReference>
<dbReference type="Pfam" id="PF06314">
    <property type="entry name" value="ADC"/>
    <property type="match status" value="1"/>
</dbReference>
<evidence type="ECO:0000313" key="1">
    <source>
        <dbReference type="EMBL" id="ALI24785.1"/>
    </source>
</evidence>